<keyword evidence="6 10" id="KW-1133">Transmembrane helix</keyword>
<name>A0A239WDU2_9ACTN</name>
<dbReference type="AlphaFoldDB" id="A0A239WDU2"/>
<dbReference type="InterPro" id="IPR044751">
    <property type="entry name" value="Ion_transp-like_CBS"/>
</dbReference>
<proteinExistence type="inferred from homology"/>
<dbReference type="KEGG" id="cgrn:4412665_00733"/>
<feature type="domain" description="CBS" evidence="13">
    <location>
        <begin position="218"/>
        <end position="279"/>
    </location>
</feature>
<sequence length="511" mass="54539">MSDIATNIILVFVFIIIGGVFAAAEISLVSLRDSQVKQLEATRGKRGRVIARLTENPNLFLSAVQIGVTLSGFLSAAFGASVLSQHLAPVFVGWGMSAGFANTLALIVITVVISYFSIVIGELTSKRLAMQRAEAFSLALAPMVSGIATAFRPVIWFLGVSTDVLVRILGGDPHAAREDITDEELRSMVSSSSTLGDEERHILDDVFDAGQTSLREVMVPRTEVDFLAGDLTASQAAQVVGDGAHSRYPVTDGNVDHILGFIHIRDLLDMDPAERHAKVRQIVRPVLSIPDSVKVLKAMSEMRRANSHLAIVLDEYGGTAGIVTLEDIVEEIVGDITDEYDEIEPSDAMHTRLRDIDGLMTLEEFTDRVGLVMPEGPYDTVAGFLMARTGQMPAVGQQVRCHLSPVHQSDDEDEDPNVELTVIELDGRRASWLRLKRLDGAAMEGAVPTVTARPQGPHAPETPHSGDGAPRADEASGPTTGPAQPEDGGPAGGVADDDGVSSGQVGRATLS</sequence>
<keyword evidence="3" id="KW-1003">Cell membrane</keyword>
<dbReference type="Gene3D" id="3.10.580.10">
    <property type="entry name" value="CBS-domain"/>
    <property type="match status" value="1"/>
</dbReference>
<dbReference type="InterPro" id="IPR002550">
    <property type="entry name" value="CNNM"/>
</dbReference>
<keyword evidence="8 10" id="KW-0472">Membrane</keyword>
<evidence type="ECO:0000256" key="12">
    <source>
        <dbReference type="SAM" id="Phobius"/>
    </source>
</evidence>
<feature type="compositionally biased region" description="Low complexity" evidence="11">
    <location>
        <begin position="500"/>
        <end position="511"/>
    </location>
</feature>
<dbReference type="PANTHER" id="PTHR43099:SF5">
    <property type="entry name" value="HLYC_CORC FAMILY TRANSPORTER"/>
    <property type="match status" value="1"/>
</dbReference>
<evidence type="ECO:0000256" key="7">
    <source>
        <dbReference type="ARBA" id="ARBA00023122"/>
    </source>
</evidence>
<evidence type="ECO:0000259" key="13">
    <source>
        <dbReference type="PROSITE" id="PS51371"/>
    </source>
</evidence>
<evidence type="ECO:0000313" key="16">
    <source>
        <dbReference type="Proteomes" id="UP000215332"/>
    </source>
</evidence>
<evidence type="ECO:0000256" key="5">
    <source>
        <dbReference type="ARBA" id="ARBA00022737"/>
    </source>
</evidence>
<evidence type="ECO:0000313" key="15">
    <source>
        <dbReference type="EMBL" id="SNV32098.1"/>
    </source>
</evidence>
<gene>
    <name evidence="15" type="primary">ytfL</name>
    <name evidence="15" type="ORF">SAMEA4412665_00733</name>
</gene>
<dbReference type="FunFam" id="3.10.580.10:FF:000002">
    <property type="entry name" value="Magnesium/cobalt efflux protein CorC"/>
    <property type="match status" value="1"/>
</dbReference>
<evidence type="ECO:0000256" key="10">
    <source>
        <dbReference type="PROSITE-ProRule" id="PRU01193"/>
    </source>
</evidence>
<protein>
    <submittedName>
        <fullName evidence="15">Magnesium/cobalt efflux protein CorC</fullName>
    </submittedName>
</protein>
<dbReference type="EMBL" id="LT906441">
    <property type="protein sequence ID" value="SNV32098.1"/>
    <property type="molecule type" value="Genomic_DNA"/>
</dbReference>
<dbReference type="RefSeq" id="WP_021104736.1">
    <property type="nucleotide sequence ID" value="NZ_JAWFFS010000018.1"/>
</dbReference>
<keyword evidence="5" id="KW-0677">Repeat</keyword>
<evidence type="ECO:0000256" key="8">
    <source>
        <dbReference type="ARBA" id="ARBA00023136"/>
    </source>
</evidence>
<keyword evidence="7 9" id="KW-0129">CBS domain</keyword>
<comment type="similarity">
    <text evidence="2">Belongs to the UPF0053 family.</text>
</comment>
<feature type="transmembrane region" description="Helical" evidence="12">
    <location>
        <begin position="6"/>
        <end position="29"/>
    </location>
</feature>
<keyword evidence="4 10" id="KW-0812">Transmembrane</keyword>
<reference evidence="15 16" key="1">
    <citation type="submission" date="2017-06" db="EMBL/GenBank/DDBJ databases">
        <authorList>
            <consortium name="Pathogen Informatics"/>
        </authorList>
    </citation>
    <scope>NUCLEOTIDE SEQUENCE [LARGE SCALE GENOMIC DNA]</scope>
    <source>
        <strain evidence="15 16">NCTC11865</strain>
    </source>
</reference>
<feature type="transmembrane region" description="Helical" evidence="12">
    <location>
        <begin position="59"/>
        <end position="83"/>
    </location>
</feature>
<dbReference type="PROSITE" id="PS51846">
    <property type="entry name" value="CNNM"/>
    <property type="match status" value="1"/>
</dbReference>
<evidence type="ECO:0000256" key="3">
    <source>
        <dbReference type="ARBA" id="ARBA00022475"/>
    </source>
</evidence>
<dbReference type="SUPFAM" id="SSF54631">
    <property type="entry name" value="CBS-domain pair"/>
    <property type="match status" value="1"/>
</dbReference>
<feature type="domain" description="CNNM transmembrane" evidence="14">
    <location>
        <begin position="1"/>
        <end position="203"/>
    </location>
</feature>
<dbReference type="InterPro" id="IPR036318">
    <property type="entry name" value="FAD-bd_PCMH-like_sf"/>
</dbReference>
<dbReference type="CDD" id="cd04590">
    <property type="entry name" value="CBS_pair_CorC_HlyC_assoc"/>
    <property type="match status" value="1"/>
</dbReference>
<dbReference type="SMART" id="SM01091">
    <property type="entry name" value="CorC_HlyC"/>
    <property type="match status" value="1"/>
</dbReference>
<dbReference type="PANTHER" id="PTHR43099">
    <property type="entry name" value="UPF0053 PROTEIN YRKA"/>
    <property type="match status" value="1"/>
</dbReference>
<dbReference type="Proteomes" id="UP000215332">
    <property type="component" value="Chromosome 1"/>
</dbReference>
<dbReference type="InterPro" id="IPR051676">
    <property type="entry name" value="UPF0053_domain"/>
</dbReference>
<dbReference type="Pfam" id="PF03471">
    <property type="entry name" value="CorC_HlyC"/>
    <property type="match status" value="1"/>
</dbReference>
<evidence type="ECO:0000259" key="14">
    <source>
        <dbReference type="PROSITE" id="PS51846"/>
    </source>
</evidence>
<feature type="region of interest" description="Disordered" evidence="11">
    <location>
        <begin position="449"/>
        <end position="511"/>
    </location>
</feature>
<dbReference type="PROSITE" id="PS51371">
    <property type="entry name" value="CBS"/>
    <property type="match status" value="2"/>
</dbReference>
<dbReference type="Pfam" id="PF00571">
    <property type="entry name" value="CBS"/>
    <property type="match status" value="2"/>
</dbReference>
<organism evidence="15 16">
    <name type="scientific">Cutibacterium granulosum</name>
    <dbReference type="NCBI Taxonomy" id="33011"/>
    <lineage>
        <taxon>Bacteria</taxon>
        <taxon>Bacillati</taxon>
        <taxon>Actinomycetota</taxon>
        <taxon>Actinomycetes</taxon>
        <taxon>Propionibacteriales</taxon>
        <taxon>Propionibacteriaceae</taxon>
        <taxon>Cutibacterium</taxon>
    </lineage>
</organism>
<feature type="transmembrane region" description="Helical" evidence="12">
    <location>
        <begin position="135"/>
        <end position="158"/>
    </location>
</feature>
<dbReference type="SUPFAM" id="SSF56176">
    <property type="entry name" value="FAD-binding/transporter-associated domain-like"/>
    <property type="match status" value="1"/>
</dbReference>
<dbReference type="GO" id="GO:0005886">
    <property type="term" value="C:plasma membrane"/>
    <property type="evidence" value="ECO:0007669"/>
    <property type="project" value="UniProtKB-SubCell"/>
</dbReference>
<dbReference type="eggNOG" id="COG1253">
    <property type="taxonomic scope" value="Bacteria"/>
</dbReference>
<dbReference type="InterPro" id="IPR005170">
    <property type="entry name" value="Transptr-assoc_dom"/>
</dbReference>
<evidence type="ECO:0000256" key="1">
    <source>
        <dbReference type="ARBA" id="ARBA00004651"/>
    </source>
</evidence>
<dbReference type="InterPro" id="IPR000644">
    <property type="entry name" value="CBS_dom"/>
</dbReference>
<evidence type="ECO:0000256" key="2">
    <source>
        <dbReference type="ARBA" id="ARBA00006337"/>
    </source>
</evidence>
<evidence type="ECO:0000256" key="6">
    <source>
        <dbReference type="ARBA" id="ARBA00022989"/>
    </source>
</evidence>
<evidence type="ECO:0000256" key="11">
    <source>
        <dbReference type="SAM" id="MobiDB-lite"/>
    </source>
</evidence>
<evidence type="ECO:0000256" key="9">
    <source>
        <dbReference type="PROSITE-ProRule" id="PRU00703"/>
    </source>
</evidence>
<dbReference type="InterPro" id="IPR016169">
    <property type="entry name" value="FAD-bd_PCMH_sub2"/>
</dbReference>
<accession>A0A239WDU2</accession>
<evidence type="ECO:0000256" key="4">
    <source>
        <dbReference type="ARBA" id="ARBA00022692"/>
    </source>
</evidence>
<dbReference type="InterPro" id="IPR046342">
    <property type="entry name" value="CBS_dom_sf"/>
</dbReference>
<dbReference type="Gene3D" id="3.30.465.10">
    <property type="match status" value="1"/>
</dbReference>
<dbReference type="GO" id="GO:0050660">
    <property type="term" value="F:flavin adenine dinucleotide binding"/>
    <property type="evidence" value="ECO:0007669"/>
    <property type="project" value="InterPro"/>
</dbReference>
<comment type="subcellular location">
    <subcellularLocation>
        <location evidence="1">Cell membrane</location>
        <topology evidence="1">Multi-pass membrane protein</topology>
    </subcellularLocation>
</comment>
<feature type="transmembrane region" description="Helical" evidence="12">
    <location>
        <begin position="103"/>
        <end position="123"/>
    </location>
</feature>
<dbReference type="Pfam" id="PF01595">
    <property type="entry name" value="CNNM"/>
    <property type="match status" value="1"/>
</dbReference>
<feature type="domain" description="CBS" evidence="13">
    <location>
        <begin position="282"/>
        <end position="339"/>
    </location>
</feature>